<keyword evidence="1" id="KW-0472">Membrane</keyword>
<protein>
    <submittedName>
        <fullName evidence="2">Uncharacterized protein</fullName>
    </submittedName>
</protein>
<evidence type="ECO:0000256" key="1">
    <source>
        <dbReference type="SAM" id="Phobius"/>
    </source>
</evidence>
<name>A0A644YVW1_9ZZZZ</name>
<dbReference type="EMBL" id="VSSQ01005714">
    <property type="protein sequence ID" value="MPM30164.1"/>
    <property type="molecule type" value="Genomic_DNA"/>
</dbReference>
<feature type="transmembrane region" description="Helical" evidence="1">
    <location>
        <begin position="34"/>
        <end position="50"/>
    </location>
</feature>
<proteinExistence type="predicted"/>
<organism evidence="2">
    <name type="scientific">bioreactor metagenome</name>
    <dbReference type="NCBI Taxonomy" id="1076179"/>
    <lineage>
        <taxon>unclassified sequences</taxon>
        <taxon>metagenomes</taxon>
        <taxon>ecological metagenomes</taxon>
    </lineage>
</organism>
<keyword evidence="1" id="KW-1133">Transmembrane helix</keyword>
<accession>A0A644YVW1</accession>
<reference evidence="2" key="1">
    <citation type="submission" date="2019-08" db="EMBL/GenBank/DDBJ databases">
        <authorList>
            <person name="Kucharzyk K."/>
            <person name="Murdoch R.W."/>
            <person name="Higgins S."/>
            <person name="Loffler F."/>
        </authorList>
    </citation>
    <scope>NUCLEOTIDE SEQUENCE</scope>
</reference>
<dbReference type="AlphaFoldDB" id="A0A644YVW1"/>
<sequence>MPSAFTVSNAVALSAAKTGIVSDEKSISTIRPNAAILLAILFIFNLLGFVKI</sequence>
<evidence type="ECO:0000313" key="2">
    <source>
        <dbReference type="EMBL" id="MPM30164.1"/>
    </source>
</evidence>
<comment type="caution">
    <text evidence="2">The sequence shown here is derived from an EMBL/GenBank/DDBJ whole genome shotgun (WGS) entry which is preliminary data.</text>
</comment>
<gene>
    <name evidence="2" type="ORF">SDC9_76709</name>
</gene>
<keyword evidence="1" id="KW-0812">Transmembrane</keyword>